<name>A0A437GY77_9SPHN</name>
<evidence type="ECO:0000313" key="6">
    <source>
        <dbReference type="Proteomes" id="UP000283003"/>
    </source>
</evidence>
<keyword evidence="3" id="KW-0378">Hydrolase</keyword>
<dbReference type="PANTHER" id="PTHR43176:SF3">
    <property type="entry name" value="3-HYDROXYISOBUTYRYL-COA HYDROLASE, MITOCHONDRIAL"/>
    <property type="match status" value="1"/>
</dbReference>
<dbReference type="EC" id="3.1.2.4" evidence="2"/>
<sequence length="353" mass="38439">MTDNTHIPEVHVHRHGAVGHLSLNRPKAIHSLTLAMCEAMIAALLEWRDDDDVKAVILDHAEGRGFCAGGDVTLLRRSALEDEGASGRHFFDVEYKLNHLMFTYPKPIVAFMDGITMGGGVGISQPAKYRVATENTKFAMPETGIGLICDVGGGWYLTRLAGRLGQFIGLTGARLDGSECLAIGLATHYVPHERLSEVKARIISHPDDIEGTLEGQSFAPPEARIASNYAIIDRLFASDRFEDILAGLEADGGEWAAKELKTLRGKSPSACKNVLKQLELGAACNTFADNMAMELRGASRAINRHDFAEGVRALLVDKDNNPQWQPATPEGVTDEMVESLFAPLPADQEWKPL</sequence>
<dbReference type="GO" id="GO:0006574">
    <property type="term" value="P:L-valine catabolic process"/>
    <property type="evidence" value="ECO:0007669"/>
    <property type="project" value="TreeGrafter"/>
</dbReference>
<keyword evidence="5" id="KW-0413">Isomerase</keyword>
<dbReference type="Proteomes" id="UP000283003">
    <property type="component" value="Unassembled WGS sequence"/>
</dbReference>
<dbReference type="GO" id="GO:0003860">
    <property type="term" value="F:3-hydroxyisobutyryl-CoA hydrolase activity"/>
    <property type="evidence" value="ECO:0007669"/>
    <property type="project" value="UniProtKB-EC"/>
</dbReference>
<evidence type="ECO:0000256" key="3">
    <source>
        <dbReference type="ARBA" id="ARBA00022801"/>
    </source>
</evidence>
<accession>A0A437GY77</accession>
<dbReference type="SUPFAM" id="SSF52096">
    <property type="entry name" value="ClpP/crotonase"/>
    <property type="match status" value="1"/>
</dbReference>
<dbReference type="GO" id="GO:0016853">
    <property type="term" value="F:isomerase activity"/>
    <property type="evidence" value="ECO:0007669"/>
    <property type="project" value="UniProtKB-KW"/>
</dbReference>
<organism evidence="5 6">
    <name type="scientific">Croceicoccus ponticola</name>
    <dbReference type="NCBI Taxonomy" id="2217664"/>
    <lineage>
        <taxon>Bacteria</taxon>
        <taxon>Pseudomonadati</taxon>
        <taxon>Pseudomonadota</taxon>
        <taxon>Alphaproteobacteria</taxon>
        <taxon>Sphingomonadales</taxon>
        <taxon>Erythrobacteraceae</taxon>
        <taxon>Croceicoccus</taxon>
    </lineage>
</organism>
<proteinExistence type="predicted"/>
<evidence type="ECO:0000259" key="4">
    <source>
        <dbReference type="Pfam" id="PF16113"/>
    </source>
</evidence>
<dbReference type="Pfam" id="PF16113">
    <property type="entry name" value="ECH_2"/>
    <property type="match status" value="1"/>
</dbReference>
<dbReference type="InterPro" id="IPR045004">
    <property type="entry name" value="ECH_dom"/>
</dbReference>
<comment type="caution">
    <text evidence="5">The sequence shown here is derived from an EMBL/GenBank/DDBJ whole genome shotgun (WGS) entry which is preliminary data.</text>
</comment>
<gene>
    <name evidence="5" type="ORF">EKN06_09445</name>
</gene>
<keyword evidence="6" id="KW-1185">Reference proteome</keyword>
<dbReference type="OrthoDB" id="9790967at2"/>
<dbReference type="PANTHER" id="PTHR43176">
    <property type="entry name" value="3-HYDROXYISOBUTYRYL-COA HYDROLASE-RELATED"/>
    <property type="match status" value="1"/>
</dbReference>
<evidence type="ECO:0000256" key="1">
    <source>
        <dbReference type="ARBA" id="ARBA00001709"/>
    </source>
</evidence>
<dbReference type="InterPro" id="IPR029045">
    <property type="entry name" value="ClpP/crotonase-like_dom_sf"/>
</dbReference>
<dbReference type="InterPro" id="IPR032259">
    <property type="entry name" value="HIBYL-CoA-H"/>
</dbReference>
<dbReference type="AlphaFoldDB" id="A0A437GY77"/>
<dbReference type="CDD" id="cd06558">
    <property type="entry name" value="crotonase-like"/>
    <property type="match status" value="1"/>
</dbReference>
<reference evidence="5 6" key="1">
    <citation type="submission" date="2018-12" db="EMBL/GenBank/DDBJ databases">
        <title>Croceicoccus ponticola sp. nov., a lipolytic bacterium isolated from seawater.</title>
        <authorList>
            <person name="Yoon J.-H."/>
        </authorList>
    </citation>
    <scope>NUCLEOTIDE SEQUENCE [LARGE SCALE GENOMIC DNA]</scope>
    <source>
        <strain evidence="5 6">GM-16</strain>
    </source>
</reference>
<dbReference type="Gene3D" id="3.90.226.10">
    <property type="entry name" value="2-enoyl-CoA Hydratase, Chain A, domain 1"/>
    <property type="match status" value="1"/>
</dbReference>
<dbReference type="EMBL" id="RXOL01000003">
    <property type="protein sequence ID" value="RVQ67131.1"/>
    <property type="molecule type" value="Genomic_DNA"/>
</dbReference>
<evidence type="ECO:0000256" key="2">
    <source>
        <dbReference type="ARBA" id="ARBA00011915"/>
    </source>
</evidence>
<evidence type="ECO:0000313" key="5">
    <source>
        <dbReference type="EMBL" id="RVQ67131.1"/>
    </source>
</evidence>
<feature type="domain" description="Enoyl-CoA hydratase/isomerase" evidence="4">
    <location>
        <begin position="18"/>
        <end position="341"/>
    </location>
</feature>
<comment type="catalytic activity">
    <reaction evidence="1">
        <text>3-hydroxy-2-methylpropanoyl-CoA + H2O = 3-hydroxy-2-methylpropanoate + CoA + H(+)</text>
        <dbReference type="Rhea" id="RHEA:20888"/>
        <dbReference type="ChEBI" id="CHEBI:11805"/>
        <dbReference type="ChEBI" id="CHEBI:15377"/>
        <dbReference type="ChEBI" id="CHEBI:15378"/>
        <dbReference type="ChEBI" id="CHEBI:57287"/>
        <dbReference type="ChEBI" id="CHEBI:57340"/>
        <dbReference type="EC" id="3.1.2.4"/>
    </reaction>
</comment>
<dbReference type="NCBIfam" id="NF004127">
    <property type="entry name" value="PRK05617.1"/>
    <property type="match status" value="1"/>
</dbReference>
<protein>
    <recommendedName>
        <fullName evidence="2">3-hydroxyisobutyryl-CoA hydrolase</fullName>
        <ecNumber evidence="2">3.1.2.4</ecNumber>
    </recommendedName>
</protein>
<dbReference type="RefSeq" id="WP_127612641.1">
    <property type="nucleotide sequence ID" value="NZ_RXOL01000003.1"/>
</dbReference>